<sequence length="181" mass="20518">MSDTKHRVYVVLQHRWDMPGFDWAIQLSPCVESSDPSVQDSHLFRIVNTTTPDGQPKWQYVPHLIGALGSQIIARYIVVKLSSADSIQSVAKFMDKVLRRVPLEECDSSWNCRNWVLCALMALRTQGIAVSNELSMITCITGGTELEEKMLTFAEKQKTAIKYGKVIKHPKDLAVWDIRGR</sequence>
<dbReference type="Pfam" id="PF21858">
    <property type="entry name" value="DUF6914"/>
    <property type="match status" value="1"/>
</dbReference>
<dbReference type="Proteomes" id="UP000242287">
    <property type="component" value="Unassembled WGS sequence"/>
</dbReference>
<reference evidence="1 2" key="1">
    <citation type="submission" date="2014-02" db="EMBL/GenBank/DDBJ databases">
        <title>Transposable element dynamics among asymbiotic and ectomycorrhizal Amanita fungi.</title>
        <authorList>
            <consortium name="DOE Joint Genome Institute"/>
            <person name="Hess J."/>
            <person name="Skrede I."/>
            <person name="Wolfe B."/>
            <person name="LaButti K."/>
            <person name="Ohm R.A."/>
            <person name="Grigoriev I.V."/>
            <person name="Pringle A."/>
        </authorList>
    </citation>
    <scope>NUCLEOTIDE SEQUENCE [LARGE SCALE GENOMIC DNA]</scope>
    <source>
        <strain evidence="1 2">SKay4041</strain>
    </source>
</reference>
<dbReference type="AlphaFoldDB" id="A0A2A9NKU2"/>
<proteinExistence type="predicted"/>
<keyword evidence="2" id="KW-1185">Reference proteome</keyword>
<dbReference type="EMBL" id="KZ301986">
    <property type="protein sequence ID" value="PFH51595.1"/>
    <property type="molecule type" value="Genomic_DNA"/>
</dbReference>
<evidence type="ECO:0000313" key="2">
    <source>
        <dbReference type="Proteomes" id="UP000242287"/>
    </source>
</evidence>
<dbReference type="OrthoDB" id="2679825at2759"/>
<protein>
    <submittedName>
        <fullName evidence="1">Uncharacterized protein</fullName>
    </submittedName>
</protein>
<gene>
    <name evidence="1" type="ORF">AMATHDRAFT_58697</name>
</gene>
<dbReference type="InterPro" id="IPR054208">
    <property type="entry name" value="DUF6914"/>
</dbReference>
<organism evidence="1 2">
    <name type="scientific">Amanita thiersii Skay4041</name>
    <dbReference type="NCBI Taxonomy" id="703135"/>
    <lineage>
        <taxon>Eukaryota</taxon>
        <taxon>Fungi</taxon>
        <taxon>Dikarya</taxon>
        <taxon>Basidiomycota</taxon>
        <taxon>Agaricomycotina</taxon>
        <taxon>Agaricomycetes</taxon>
        <taxon>Agaricomycetidae</taxon>
        <taxon>Agaricales</taxon>
        <taxon>Pluteineae</taxon>
        <taxon>Amanitaceae</taxon>
        <taxon>Amanita</taxon>
    </lineage>
</organism>
<name>A0A2A9NKU2_9AGAR</name>
<evidence type="ECO:0000313" key="1">
    <source>
        <dbReference type="EMBL" id="PFH51595.1"/>
    </source>
</evidence>
<accession>A0A2A9NKU2</accession>